<evidence type="ECO:0000313" key="4">
    <source>
        <dbReference type="Proteomes" id="UP001139347"/>
    </source>
</evidence>
<proteinExistence type="predicted"/>
<evidence type="ECO:0000256" key="2">
    <source>
        <dbReference type="SAM" id="SignalP"/>
    </source>
</evidence>
<comment type="caution">
    <text evidence="3">The sequence shown here is derived from an EMBL/GenBank/DDBJ whole genome shotgun (WGS) entry which is preliminary data.</text>
</comment>
<reference evidence="3" key="1">
    <citation type="submission" date="2022-04" db="EMBL/GenBank/DDBJ databases">
        <title>Paenibacillus mangrovi sp. nov., a novel endophytic bacterium isolated from bark of Kandelia candel.</title>
        <authorList>
            <person name="Tuo L."/>
        </authorList>
    </citation>
    <scope>NUCLEOTIDE SEQUENCE</scope>
    <source>
        <strain evidence="3">KQZ6P-2</strain>
    </source>
</reference>
<dbReference type="AlphaFoldDB" id="A0A9X1WP07"/>
<dbReference type="Proteomes" id="UP001139347">
    <property type="component" value="Unassembled WGS sequence"/>
</dbReference>
<dbReference type="EMBL" id="JALIRP010000005">
    <property type="protein sequence ID" value="MCJ8012732.1"/>
    <property type="molecule type" value="Genomic_DNA"/>
</dbReference>
<name>A0A9X1WP07_9BACL</name>
<dbReference type="RefSeq" id="WP_244725560.1">
    <property type="nucleotide sequence ID" value="NZ_JALIRP010000005.1"/>
</dbReference>
<feature type="region of interest" description="Disordered" evidence="1">
    <location>
        <begin position="37"/>
        <end position="65"/>
    </location>
</feature>
<evidence type="ECO:0000256" key="1">
    <source>
        <dbReference type="SAM" id="MobiDB-lite"/>
    </source>
</evidence>
<feature type="signal peptide" evidence="2">
    <location>
        <begin position="1"/>
        <end position="27"/>
    </location>
</feature>
<organism evidence="3 4">
    <name type="scientific">Paenibacillus mangrovi</name>
    <dbReference type="NCBI Taxonomy" id="2931978"/>
    <lineage>
        <taxon>Bacteria</taxon>
        <taxon>Bacillati</taxon>
        <taxon>Bacillota</taxon>
        <taxon>Bacilli</taxon>
        <taxon>Bacillales</taxon>
        <taxon>Paenibacillaceae</taxon>
        <taxon>Paenibacillus</taxon>
    </lineage>
</organism>
<evidence type="ECO:0000313" key="3">
    <source>
        <dbReference type="EMBL" id="MCJ8012732.1"/>
    </source>
</evidence>
<accession>A0A9X1WP07</accession>
<keyword evidence="2" id="KW-0732">Signal</keyword>
<protein>
    <submittedName>
        <fullName evidence="3">Uncharacterized protein</fullName>
    </submittedName>
</protein>
<keyword evidence="4" id="KW-1185">Reference proteome</keyword>
<feature type="compositionally biased region" description="Polar residues" evidence="1">
    <location>
        <begin position="37"/>
        <end position="52"/>
    </location>
</feature>
<gene>
    <name evidence="3" type="ORF">MUG84_13425</name>
</gene>
<sequence length="65" mass="7316">MEKKKRTYKKVLSAILAVSLFTTSSFGHTELWAAQDESNAATSFQQSSNGASHQKVKKEKKERNQ</sequence>
<feature type="chain" id="PRO_5040896949" evidence="2">
    <location>
        <begin position="28"/>
        <end position="65"/>
    </location>
</feature>